<keyword evidence="2" id="KW-1185">Reference proteome</keyword>
<sequence length="162" mass="17846">MLFSSIISEEETFLFFQLVGKIFRGGKAFQLSGARDQSEKNDVSRGGTFTNYLNFQGLGSNCVSRPSLTPGICSLLFFSRPITVDLLLITFAFCHPILTLLQPPSNINCFVMSTCLLVLKAIASFVKIPVLSFGRSFPGSSVYGDSSKLWFCLMSIQVYALL</sequence>
<organism evidence="1 2">
    <name type="scientific">Halteria grandinella</name>
    <dbReference type="NCBI Taxonomy" id="5974"/>
    <lineage>
        <taxon>Eukaryota</taxon>
        <taxon>Sar</taxon>
        <taxon>Alveolata</taxon>
        <taxon>Ciliophora</taxon>
        <taxon>Intramacronucleata</taxon>
        <taxon>Spirotrichea</taxon>
        <taxon>Stichotrichia</taxon>
        <taxon>Sporadotrichida</taxon>
        <taxon>Halteriidae</taxon>
        <taxon>Halteria</taxon>
    </lineage>
</organism>
<reference evidence="1" key="1">
    <citation type="submission" date="2019-06" db="EMBL/GenBank/DDBJ databases">
        <authorList>
            <person name="Zheng W."/>
        </authorList>
    </citation>
    <scope>NUCLEOTIDE SEQUENCE</scope>
    <source>
        <strain evidence="1">QDHG01</strain>
    </source>
</reference>
<protein>
    <submittedName>
        <fullName evidence="1">Uncharacterized protein</fullName>
    </submittedName>
</protein>
<comment type="caution">
    <text evidence="1">The sequence shown here is derived from an EMBL/GenBank/DDBJ whole genome shotgun (WGS) entry which is preliminary data.</text>
</comment>
<gene>
    <name evidence="1" type="ORF">FGO68_gene4573</name>
</gene>
<dbReference type="Proteomes" id="UP000785679">
    <property type="component" value="Unassembled WGS sequence"/>
</dbReference>
<evidence type="ECO:0000313" key="2">
    <source>
        <dbReference type="Proteomes" id="UP000785679"/>
    </source>
</evidence>
<name>A0A8J8T4R0_HALGN</name>
<accession>A0A8J8T4R0</accession>
<dbReference type="EMBL" id="RRYP01005802">
    <property type="protein sequence ID" value="TNV81725.1"/>
    <property type="molecule type" value="Genomic_DNA"/>
</dbReference>
<proteinExistence type="predicted"/>
<dbReference type="AlphaFoldDB" id="A0A8J8T4R0"/>
<evidence type="ECO:0000313" key="1">
    <source>
        <dbReference type="EMBL" id="TNV81725.1"/>
    </source>
</evidence>